<dbReference type="AlphaFoldDB" id="A0A482XBY7"/>
<dbReference type="OrthoDB" id="10315565at2759"/>
<evidence type="ECO:0000256" key="1">
    <source>
        <dbReference type="SAM" id="MobiDB-lite"/>
    </source>
</evidence>
<organism evidence="2 3">
    <name type="scientific">Laodelphax striatellus</name>
    <name type="common">Small brown planthopper</name>
    <name type="synonym">Delphax striatella</name>
    <dbReference type="NCBI Taxonomy" id="195883"/>
    <lineage>
        <taxon>Eukaryota</taxon>
        <taxon>Metazoa</taxon>
        <taxon>Ecdysozoa</taxon>
        <taxon>Arthropoda</taxon>
        <taxon>Hexapoda</taxon>
        <taxon>Insecta</taxon>
        <taxon>Pterygota</taxon>
        <taxon>Neoptera</taxon>
        <taxon>Paraneoptera</taxon>
        <taxon>Hemiptera</taxon>
        <taxon>Auchenorrhyncha</taxon>
        <taxon>Fulgoroidea</taxon>
        <taxon>Delphacidae</taxon>
        <taxon>Criomorphinae</taxon>
        <taxon>Laodelphax</taxon>
    </lineage>
</organism>
<evidence type="ECO:0000313" key="3">
    <source>
        <dbReference type="Proteomes" id="UP000291343"/>
    </source>
</evidence>
<name>A0A482XBY7_LAOST</name>
<comment type="caution">
    <text evidence="2">The sequence shown here is derived from an EMBL/GenBank/DDBJ whole genome shotgun (WGS) entry which is preliminary data.</text>
</comment>
<feature type="region of interest" description="Disordered" evidence="1">
    <location>
        <begin position="135"/>
        <end position="156"/>
    </location>
</feature>
<dbReference type="InParanoid" id="A0A482XBY7"/>
<proteinExistence type="predicted"/>
<reference evidence="2 3" key="1">
    <citation type="journal article" date="2017" name="Gigascience">
        <title>Genome sequence of the small brown planthopper, Laodelphax striatellus.</title>
        <authorList>
            <person name="Zhu J."/>
            <person name="Jiang F."/>
            <person name="Wang X."/>
            <person name="Yang P."/>
            <person name="Bao Y."/>
            <person name="Zhao W."/>
            <person name="Wang W."/>
            <person name="Lu H."/>
            <person name="Wang Q."/>
            <person name="Cui N."/>
            <person name="Li J."/>
            <person name="Chen X."/>
            <person name="Luo L."/>
            <person name="Yu J."/>
            <person name="Kang L."/>
            <person name="Cui F."/>
        </authorList>
    </citation>
    <scope>NUCLEOTIDE SEQUENCE [LARGE SCALE GENOMIC DNA]</scope>
    <source>
        <strain evidence="2">Lst14</strain>
    </source>
</reference>
<dbReference type="Proteomes" id="UP000291343">
    <property type="component" value="Unassembled WGS sequence"/>
</dbReference>
<evidence type="ECO:0000313" key="2">
    <source>
        <dbReference type="EMBL" id="RZF43485.1"/>
    </source>
</evidence>
<gene>
    <name evidence="2" type="ORF">LSTR_LSTR001746</name>
</gene>
<feature type="compositionally biased region" description="Polar residues" evidence="1">
    <location>
        <begin position="146"/>
        <end position="156"/>
    </location>
</feature>
<sequence>MSITTPNFFINKGESSLKDDDDDIKELLNKEAIILPSMAAKVHVTSDSTKRNHLFKNLMAGRDTTSLNIPYPVFPSETRILPPRIGFKRDYLISDPDEMNLSKLDYEKEYKQHNKRSPGSVLTYTIASSKPSRLEFRPESGKHRFQPTSFVATMGK</sequence>
<keyword evidence="3" id="KW-1185">Reference proteome</keyword>
<accession>A0A482XBY7</accession>
<protein>
    <submittedName>
        <fullName evidence="2">Uncharacterized protein</fullName>
    </submittedName>
</protein>
<dbReference type="EMBL" id="QKKF02012754">
    <property type="protein sequence ID" value="RZF43485.1"/>
    <property type="molecule type" value="Genomic_DNA"/>
</dbReference>